<dbReference type="AlphaFoldDB" id="A0A2G5CUP5"/>
<evidence type="ECO:0008006" key="4">
    <source>
        <dbReference type="Google" id="ProtNLM"/>
    </source>
</evidence>
<gene>
    <name evidence="2" type="ORF">AQUCO_03700326v1</name>
</gene>
<feature type="transmembrane region" description="Helical" evidence="1">
    <location>
        <begin position="202"/>
        <end position="225"/>
    </location>
</feature>
<dbReference type="Proteomes" id="UP000230069">
    <property type="component" value="Unassembled WGS sequence"/>
</dbReference>
<feature type="transmembrane region" description="Helical" evidence="1">
    <location>
        <begin position="115"/>
        <end position="134"/>
    </location>
</feature>
<keyword evidence="1" id="KW-0812">Transmembrane</keyword>
<feature type="transmembrane region" description="Helical" evidence="1">
    <location>
        <begin position="12"/>
        <end position="31"/>
    </location>
</feature>
<dbReference type="EMBL" id="KZ305054">
    <property type="protein sequence ID" value="PIA34989.1"/>
    <property type="molecule type" value="Genomic_DNA"/>
</dbReference>
<dbReference type="Pfam" id="PF04654">
    <property type="entry name" value="DUF599"/>
    <property type="match status" value="1"/>
</dbReference>
<evidence type="ECO:0000313" key="2">
    <source>
        <dbReference type="EMBL" id="PIA34989.1"/>
    </source>
</evidence>
<evidence type="ECO:0000313" key="3">
    <source>
        <dbReference type="Proteomes" id="UP000230069"/>
    </source>
</evidence>
<name>A0A2G5CUP5_AQUCA</name>
<dbReference type="PANTHER" id="PTHR31168:SF1">
    <property type="entry name" value="DUF599 FAMILY PROTEIN"/>
    <property type="match status" value="1"/>
</dbReference>
<dbReference type="InterPro" id="IPR006747">
    <property type="entry name" value="DUF599"/>
</dbReference>
<organism evidence="2 3">
    <name type="scientific">Aquilegia coerulea</name>
    <name type="common">Rocky mountain columbine</name>
    <dbReference type="NCBI Taxonomy" id="218851"/>
    <lineage>
        <taxon>Eukaryota</taxon>
        <taxon>Viridiplantae</taxon>
        <taxon>Streptophyta</taxon>
        <taxon>Embryophyta</taxon>
        <taxon>Tracheophyta</taxon>
        <taxon>Spermatophyta</taxon>
        <taxon>Magnoliopsida</taxon>
        <taxon>Ranunculales</taxon>
        <taxon>Ranunculaceae</taxon>
        <taxon>Thalictroideae</taxon>
        <taxon>Aquilegia</taxon>
    </lineage>
</organism>
<accession>A0A2G5CUP5</accession>
<reference evidence="2 3" key="1">
    <citation type="submission" date="2017-09" db="EMBL/GenBank/DDBJ databases">
        <title>WGS assembly of Aquilegia coerulea Goldsmith.</title>
        <authorList>
            <person name="Hodges S."/>
            <person name="Kramer E."/>
            <person name="Nordborg M."/>
            <person name="Tomkins J."/>
            <person name="Borevitz J."/>
            <person name="Derieg N."/>
            <person name="Yan J."/>
            <person name="Mihaltcheva S."/>
            <person name="Hayes R.D."/>
            <person name="Rokhsar D."/>
        </authorList>
    </citation>
    <scope>NUCLEOTIDE SEQUENCE [LARGE SCALE GENOMIC DNA]</scope>
    <source>
        <strain evidence="3">cv. Goldsmith</strain>
    </source>
</reference>
<keyword evidence="1" id="KW-0472">Membrane</keyword>
<protein>
    <recommendedName>
        <fullName evidence="4">DUF599 domain-containing protein</fullName>
    </recommendedName>
</protein>
<feature type="transmembrane region" description="Helical" evidence="1">
    <location>
        <begin position="78"/>
        <end position="95"/>
    </location>
</feature>
<evidence type="ECO:0000256" key="1">
    <source>
        <dbReference type="SAM" id="Phobius"/>
    </source>
</evidence>
<dbReference type="PANTHER" id="PTHR31168">
    <property type="entry name" value="OS02G0292800 PROTEIN"/>
    <property type="match status" value="1"/>
</dbReference>
<proteinExistence type="predicted"/>
<dbReference type="OrthoDB" id="761598at2759"/>
<keyword evidence="1" id="KW-1133">Transmembrane helix</keyword>
<dbReference type="InParanoid" id="A0A2G5CUP5"/>
<sequence>MNIEEQLDYVLVPLGLVIMLVYHLWLVYNIVYHPRKTVIGINSINTKIWVHTMMEDTVKNGVCAVQTLRNNMMASTHLASTSIMFISVITVLMTNTSTGIDHGLSLYGNKRELGLSIKLFSILACIFLALLLNIQSFRYYSDASILVNMVGTKSCSSSSDDDDHFCSSSSTANKKYIWMTVNMGSYFWSLGLRSFYFSFPIFMWLFGPIPMFLCSILLVIMLYFLDIYLDPGTSNNNIGGEVNDAEKGSD</sequence>
<keyword evidence="3" id="KW-1185">Reference proteome</keyword>